<dbReference type="PANTHER" id="PTHR47052:SF3">
    <property type="entry name" value="INGRESSION PROTEIN 1"/>
    <property type="match status" value="1"/>
</dbReference>
<feature type="compositionally biased region" description="Pro residues" evidence="1">
    <location>
        <begin position="231"/>
        <end position="244"/>
    </location>
</feature>
<evidence type="ECO:0000256" key="1">
    <source>
        <dbReference type="SAM" id="MobiDB-lite"/>
    </source>
</evidence>
<feature type="compositionally biased region" description="Low complexity" evidence="1">
    <location>
        <begin position="212"/>
        <end position="230"/>
    </location>
</feature>
<evidence type="ECO:0000313" key="3">
    <source>
        <dbReference type="EMBL" id="TDH64727.1"/>
    </source>
</evidence>
<feature type="compositionally biased region" description="Gly residues" evidence="1">
    <location>
        <begin position="295"/>
        <end position="335"/>
    </location>
</feature>
<dbReference type="Gene3D" id="2.60.40.150">
    <property type="entry name" value="C2 domain"/>
    <property type="match status" value="1"/>
</dbReference>
<dbReference type="InterPro" id="IPR035892">
    <property type="entry name" value="C2_domain_sf"/>
</dbReference>
<proteinExistence type="predicted"/>
<keyword evidence="4" id="KW-1185">Reference proteome</keyword>
<accession>A0A976IAD9</accession>
<feature type="compositionally biased region" description="Low complexity" evidence="1">
    <location>
        <begin position="284"/>
        <end position="294"/>
    </location>
</feature>
<organism evidence="3 4">
    <name type="scientific">Bremia lactucae</name>
    <name type="common">Lettuce downy mildew</name>
    <dbReference type="NCBI Taxonomy" id="4779"/>
    <lineage>
        <taxon>Eukaryota</taxon>
        <taxon>Sar</taxon>
        <taxon>Stramenopiles</taxon>
        <taxon>Oomycota</taxon>
        <taxon>Peronosporomycetes</taxon>
        <taxon>Peronosporales</taxon>
        <taxon>Peronosporaceae</taxon>
        <taxon>Bremia</taxon>
    </lineage>
</organism>
<dbReference type="SUPFAM" id="SSF49562">
    <property type="entry name" value="C2 domain (Calcium/lipid-binding domain, CaLB)"/>
    <property type="match status" value="1"/>
</dbReference>
<dbReference type="InterPro" id="IPR000008">
    <property type="entry name" value="C2_dom"/>
</dbReference>
<protein>
    <recommendedName>
        <fullName evidence="2">C2 domain-containing protein</fullName>
    </recommendedName>
</protein>
<comment type="caution">
    <text evidence="3">The sequence shown here is derived from an EMBL/GenBank/DDBJ whole genome shotgun (WGS) entry which is preliminary data.</text>
</comment>
<name>A0A976IAD9_BRELC</name>
<dbReference type="PANTHER" id="PTHR47052">
    <property type="entry name" value="CONSERVED SERINE PROLINE-RICH PROTEIN (AFU_ORTHOLOGUE AFUA_2G01790)"/>
    <property type="match status" value="1"/>
</dbReference>
<feature type="compositionally biased region" description="Pro residues" evidence="1">
    <location>
        <begin position="251"/>
        <end position="267"/>
    </location>
</feature>
<gene>
    <name evidence="3" type="ORF">CCR75_001378</name>
</gene>
<dbReference type="GeneID" id="94345153"/>
<feature type="region of interest" description="Disordered" evidence="1">
    <location>
        <begin position="198"/>
        <end position="267"/>
    </location>
</feature>
<dbReference type="InterPro" id="IPR052981">
    <property type="entry name" value="Ingression_C2_domain"/>
</dbReference>
<dbReference type="PROSITE" id="PS50004">
    <property type="entry name" value="C2"/>
    <property type="match status" value="1"/>
</dbReference>
<dbReference type="RefSeq" id="XP_067814226.1">
    <property type="nucleotide sequence ID" value="XM_067959482.1"/>
</dbReference>
<dbReference type="EMBL" id="SHOA02000019">
    <property type="protein sequence ID" value="TDH64727.1"/>
    <property type="molecule type" value="Genomic_DNA"/>
</dbReference>
<dbReference type="AlphaFoldDB" id="A0A976IAD9"/>
<dbReference type="SMART" id="SM00239">
    <property type="entry name" value="C2"/>
    <property type="match status" value="1"/>
</dbReference>
<evidence type="ECO:0000313" key="4">
    <source>
        <dbReference type="Proteomes" id="UP000294530"/>
    </source>
</evidence>
<sequence>MELHVRACSARNLLIKQTFGKQDPFCTIKLRGKSFKTRVHDNGHKTPVWNEVFVLSVVDPQLDELFIEVKDKNFTSSTLIGDCRLPVSMFTNSNGSVVDQWYPLKNGSKSAGEINLRVQLRGPGMQAARAAIASTTNALQQSAYPYPQQTSYTDVQQYPAASAYPGPNPYPASGAYPAPNAYPTPSAYPASNAYPAASMPSKSGAVASNASAPAHPQQSYYQQPPQQYSQPMPPPYYAQPPPPQYAQQPDYYPPPPQQPAYGYPPPVPVAYATGPPGMNAYSAASYGQSHHGSSQGHGGGGLSSKFGGGGLSSKFGGGGHSGKFGGGSSRSGGMSGGQMAMGIGAGVLGGMLLGEALDDVFD</sequence>
<dbReference type="CDD" id="cd00030">
    <property type="entry name" value="C2"/>
    <property type="match status" value="1"/>
</dbReference>
<dbReference type="KEGG" id="blac:94345153"/>
<evidence type="ECO:0000259" key="2">
    <source>
        <dbReference type="PROSITE" id="PS50004"/>
    </source>
</evidence>
<feature type="region of interest" description="Disordered" evidence="1">
    <location>
        <begin position="284"/>
        <end position="335"/>
    </location>
</feature>
<dbReference type="OrthoDB" id="270970at2759"/>
<feature type="domain" description="C2" evidence="2">
    <location>
        <begin position="1"/>
        <end position="102"/>
    </location>
</feature>
<reference evidence="3 4" key="1">
    <citation type="journal article" date="2021" name="Genome Biol.">
        <title>AFLAP: assembly-free linkage analysis pipeline using k-mers from genome sequencing data.</title>
        <authorList>
            <person name="Fletcher K."/>
            <person name="Zhang L."/>
            <person name="Gil J."/>
            <person name="Han R."/>
            <person name="Cavanaugh K."/>
            <person name="Michelmore R."/>
        </authorList>
    </citation>
    <scope>NUCLEOTIDE SEQUENCE [LARGE SCALE GENOMIC DNA]</scope>
    <source>
        <strain evidence="3 4">SF5</strain>
    </source>
</reference>
<dbReference type="Pfam" id="PF00168">
    <property type="entry name" value="C2"/>
    <property type="match status" value="1"/>
</dbReference>
<dbReference type="Proteomes" id="UP000294530">
    <property type="component" value="Unassembled WGS sequence"/>
</dbReference>